<comment type="subunit">
    <text evidence="9">The complex comprises the extracytoplasmic solute receptor protein and the two transmembrane proteins.</text>
</comment>
<keyword evidence="4 9" id="KW-0997">Cell inner membrane</keyword>
<feature type="transmembrane region" description="Helical" evidence="9">
    <location>
        <begin position="123"/>
        <end position="145"/>
    </location>
</feature>
<name>A0ABT3H505_9RHOB</name>
<evidence type="ECO:0000256" key="8">
    <source>
        <dbReference type="ARBA" id="ARBA00038436"/>
    </source>
</evidence>
<evidence type="ECO:0000256" key="1">
    <source>
        <dbReference type="ARBA" id="ARBA00004429"/>
    </source>
</evidence>
<keyword evidence="5 9" id="KW-0812">Transmembrane</keyword>
<proteinExistence type="inferred from homology"/>
<evidence type="ECO:0000313" key="11">
    <source>
        <dbReference type="EMBL" id="MCW1934898.1"/>
    </source>
</evidence>
<comment type="caution">
    <text evidence="9">Lacks conserved residue(s) required for the propagation of feature annotation.</text>
</comment>
<protein>
    <recommendedName>
        <fullName evidence="9">TRAP transporter small permease protein</fullName>
    </recommendedName>
</protein>
<comment type="similarity">
    <text evidence="8 9">Belongs to the TRAP transporter small permease family.</text>
</comment>
<evidence type="ECO:0000256" key="7">
    <source>
        <dbReference type="ARBA" id="ARBA00023136"/>
    </source>
</evidence>
<evidence type="ECO:0000256" key="6">
    <source>
        <dbReference type="ARBA" id="ARBA00022989"/>
    </source>
</evidence>
<evidence type="ECO:0000259" key="10">
    <source>
        <dbReference type="Pfam" id="PF04290"/>
    </source>
</evidence>
<evidence type="ECO:0000256" key="2">
    <source>
        <dbReference type="ARBA" id="ARBA00022448"/>
    </source>
</evidence>
<feature type="domain" description="Tripartite ATP-independent periplasmic transporters DctQ component" evidence="10">
    <location>
        <begin position="20"/>
        <end position="145"/>
    </location>
</feature>
<keyword evidence="3" id="KW-1003">Cell membrane</keyword>
<evidence type="ECO:0000256" key="5">
    <source>
        <dbReference type="ARBA" id="ARBA00022692"/>
    </source>
</evidence>
<dbReference type="InterPro" id="IPR007387">
    <property type="entry name" value="TRAP_DctQ"/>
</dbReference>
<dbReference type="Proteomes" id="UP001208938">
    <property type="component" value="Unassembled WGS sequence"/>
</dbReference>
<sequence>MNRFLRAIELAASLMLGVVTLITFANVVMRFGFNSALMDSFDLTRMAQGLALAWGIAVTTHRSEHITIDGLWTLMGPRGRRVMDIVARVITGSFLLVLTLAMAQRAYRNMLSNLSTAELSIPIWGFHAAMTLGIALACFVVFASIRLVRNGGYTRGAA</sequence>
<organism evidence="11 12">
    <name type="scientific">Pararhodobacter zhoushanensis</name>
    <dbReference type="NCBI Taxonomy" id="2479545"/>
    <lineage>
        <taxon>Bacteria</taxon>
        <taxon>Pseudomonadati</taxon>
        <taxon>Pseudomonadota</taxon>
        <taxon>Alphaproteobacteria</taxon>
        <taxon>Rhodobacterales</taxon>
        <taxon>Paracoccaceae</taxon>
        <taxon>Pararhodobacter</taxon>
    </lineage>
</organism>
<keyword evidence="12" id="KW-1185">Reference proteome</keyword>
<keyword evidence="6 9" id="KW-1133">Transmembrane helix</keyword>
<comment type="function">
    <text evidence="9">Part of the tripartite ATP-independent periplasmic (TRAP) transport system.</text>
</comment>
<reference evidence="11 12" key="1">
    <citation type="submission" date="2022-10" db="EMBL/GenBank/DDBJ databases">
        <title>Pararhodobacter sp. nov., isolated from marine algae.</title>
        <authorList>
            <person name="Choi B.J."/>
            <person name="Kim J.M."/>
            <person name="Lee J.K."/>
            <person name="Choi D.G."/>
            <person name="Jeon C.O."/>
        </authorList>
    </citation>
    <scope>NUCLEOTIDE SEQUENCE [LARGE SCALE GENOMIC DNA]</scope>
    <source>
        <strain evidence="11 12">ZQ420</strain>
    </source>
</reference>
<feature type="transmembrane region" description="Helical" evidence="9">
    <location>
        <begin position="12"/>
        <end position="33"/>
    </location>
</feature>
<dbReference type="Pfam" id="PF04290">
    <property type="entry name" value="DctQ"/>
    <property type="match status" value="1"/>
</dbReference>
<gene>
    <name evidence="11" type="ORF">OKW52_22260</name>
</gene>
<dbReference type="EMBL" id="JAPDFL010000002">
    <property type="protein sequence ID" value="MCW1934898.1"/>
    <property type="molecule type" value="Genomic_DNA"/>
</dbReference>
<dbReference type="InterPro" id="IPR055348">
    <property type="entry name" value="DctQ"/>
</dbReference>
<comment type="caution">
    <text evidence="11">The sequence shown here is derived from an EMBL/GenBank/DDBJ whole genome shotgun (WGS) entry which is preliminary data.</text>
</comment>
<evidence type="ECO:0000313" key="12">
    <source>
        <dbReference type="Proteomes" id="UP001208938"/>
    </source>
</evidence>
<dbReference type="PANTHER" id="PTHR35011">
    <property type="entry name" value="2,3-DIKETO-L-GULONATE TRAP TRANSPORTER SMALL PERMEASE PROTEIN YIAM"/>
    <property type="match status" value="1"/>
</dbReference>
<accession>A0ABT3H505</accession>
<evidence type="ECO:0000256" key="4">
    <source>
        <dbReference type="ARBA" id="ARBA00022519"/>
    </source>
</evidence>
<keyword evidence="7 9" id="KW-0472">Membrane</keyword>
<keyword evidence="2 9" id="KW-0813">Transport</keyword>
<comment type="subcellular location">
    <subcellularLocation>
        <location evidence="1 9">Cell inner membrane</location>
        <topology evidence="1 9">Multi-pass membrane protein</topology>
    </subcellularLocation>
</comment>
<dbReference type="RefSeq" id="WP_264507785.1">
    <property type="nucleotide sequence ID" value="NZ_JAPDFL010000002.1"/>
</dbReference>
<evidence type="ECO:0000256" key="9">
    <source>
        <dbReference type="RuleBase" id="RU369079"/>
    </source>
</evidence>
<feature type="transmembrane region" description="Helical" evidence="9">
    <location>
        <begin position="85"/>
        <end position="103"/>
    </location>
</feature>
<dbReference type="PANTHER" id="PTHR35011:SF2">
    <property type="entry name" value="2,3-DIKETO-L-GULONATE TRAP TRANSPORTER SMALL PERMEASE PROTEIN YIAM"/>
    <property type="match status" value="1"/>
</dbReference>
<evidence type="ECO:0000256" key="3">
    <source>
        <dbReference type="ARBA" id="ARBA00022475"/>
    </source>
</evidence>